<protein>
    <submittedName>
        <fullName evidence="2">Ribonuclease hi</fullName>
    </submittedName>
</protein>
<reference evidence="2 3" key="1">
    <citation type="journal article" date="2021" name="Elife">
        <title>Chloroplast acquisition without the gene transfer in kleptoplastic sea slugs, Plakobranchus ocellatus.</title>
        <authorList>
            <person name="Maeda T."/>
            <person name="Takahashi S."/>
            <person name="Yoshida T."/>
            <person name="Shimamura S."/>
            <person name="Takaki Y."/>
            <person name="Nagai Y."/>
            <person name="Toyoda A."/>
            <person name="Suzuki Y."/>
            <person name="Arimoto A."/>
            <person name="Ishii H."/>
            <person name="Satoh N."/>
            <person name="Nishiyama T."/>
            <person name="Hasebe M."/>
            <person name="Maruyama T."/>
            <person name="Minagawa J."/>
            <person name="Obokata J."/>
            <person name="Shigenobu S."/>
        </authorList>
    </citation>
    <scope>NUCLEOTIDE SEQUENCE [LARGE SCALE GENOMIC DNA]</scope>
</reference>
<dbReference type="EMBL" id="BLXT01007920">
    <property type="protein sequence ID" value="GFO43821.1"/>
    <property type="molecule type" value="Genomic_DNA"/>
</dbReference>
<evidence type="ECO:0000256" key="1">
    <source>
        <dbReference type="SAM" id="MobiDB-lite"/>
    </source>
</evidence>
<dbReference type="AlphaFoldDB" id="A0AAV4DI41"/>
<sequence>MDAEDTISSIWGNSSTPSSPTASASPMKATKMIKGLAGQPKGLEPFRRPMQTVFGRLCGRHRAVYFKAARCGQGTSPHLGGRLRRFQSQNPVRILLTLPTIDRPIALTSCLCKTLERMVNDRLVHVLESRNLLSKVQCGFREDHSTLDHLGNENVNKLAKGALNRASWSGKLICWSDLKPKINAYIHCVWQKNWDAEANKLDGVLPNLGEDLHRRSEGAGRKRETVMCRLRVGHTWLTQSYLLKNEEQPFCYACNSLYTVQHILIECSDLQDTRRKYFSLTDLNRLFREFNPSRIVGYLKDLDVYGNI</sequence>
<comment type="caution">
    <text evidence="2">The sequence shown here is derived from an EMBL/GenBank/DDBJ whole genome shotgun (WGS) entry which is preliminary data.</text>
</comment>
<gene>
    <name evidence="2" type="ORF">PoB_007032600</name>
</gene>
<keyword evidence="3" id="KW-1185">Reference proteome</keyword>
<proteinExistence type="predicted"/>
<evidence type="ECO:0000313" key="3">
    <source>
        <dbReference type="Proteomes" id="UP000735302"/>
    </source>
</evidence>
<organism evidence="2 3">
    <name type="scientific">Plakobranchus ocellatus</name>
    <dbReference type="NCBI Taxonomy" id="259542"/>
    <lineage>
        <taxon>Eukaryota</taxon>
        <taxon>Metazoa</taxon>
        <taxon>Spiralia</taxon>
        <taxon>Lophotrochozoa</taxon>
        <taxon>Mollusca</taxon>
        <taxon>Gastropoda</taxon>
        <taxon>Heterobranchia</taxon>
        <taxon>Euthyneura</taxon>
        <taxon>Panpulmonata</taxon>
        <taxon>Sacoglossa</taxon>
        <taxon>Placobranchoidea</taxon>
        <taxon>Plakobranchidae</taxon>
        <taxon>Plakobranchus</taxon>
    </lineage>
</organism>
<feature type="region of interest" description="Disordered" evidence="1">
    <location>
        <begin position="1"/>
        <end position="27"/>
    </location>
</feature>
<feature type="compositionally biased region" description="Polar residues" evidence="1">
    <location>
        <begin position="1"/>
        <end position="13"/>
    </location>
</feature>
<feature type="compositionally biased region" description="Low complexity" evidence="1">
    <location>
        <begin position="14"/>
        <end position="26"/>
    </location>
</feature>
<dbReference type="Proteomes" id="UP000735302">
    <property type="component" value="Unassembled WGS sequence"/>
</dbReference>
<evidence type="ECO:0000313" key="2">
    <source>
        <dbReference type="EMBL" id="GFO43821.1"/>
    </source>
</evidence>
<accession>A0AAV4DI41</accession>
<name>A0AAV4DI41_9GAST</name>